<sequence length="266" mass="29548">MSEVVHQSLPAVEVRHVYAAYDGQAVLEDVHIDLPAGEWTAIIGPNGAGKSTLFRILLGVMKAQRGQVQVLGQEPSAQRRAGVMAYMAQQEAVEWDFPISVRDTVLTGRYGHMRGDAFWRRIVPPRWCDPRHWAVVRQALKAVDMQDYADRPIGALSGGQKKRVLLARALAQEARVLLLDEPLAGVDTASERLIMKVLDGERRSGRTVIMVTHDMDSARRYADKVLLLNRQVVGMGAPERMLVDEMLARTAAAGWVRDHEPLVEAS</sequence>
<dbReference type="KEGG" id="hhc:M911_09150"/>
<dbReference type="PANTHER" id="PTHR42734:SF5">
    <property type="entry name" value="IRON TRANSPORT SYSTEM ATP-BINDING PROTEIN HI_0361-RELATED"/>
    <property type="match status" value="1"/>
</dbReference>
<reference evidence="7" key="2">
    <citation type="submission" date="2014-02" db="EMBL/GenBank/DDBJ databases">
        <title>Draft Genome Sequence of extremely halophilic bacteria Halorhodospira halochloris.</title>
        <authorList>
            <person name="Singh K.S."/>
        </authorList>
    </citation>
    <scope>NUCLEOTIDE SEQUENCE [LARGE SCALE GENOMIC DNA]</scope>
    <source>
        <strain evidence="7">A</strain>
    </source>
</reference>
<dbReference type="AlphaFoldDB" id="W8L5X1"/>
<evidence type="ECO:0000256" key="1">
    <source>
        <dbReference type="ARBA" id="ARBA00005417"/>
    </source>
</evidence>
<dbReference type="Proteomes" id="UP000019442">
    <property type="component" value="Chromosome"/>
</dbReference>
<feature type="domain" description="ABC transporter" evidence="5">
    <location>
        <begin position="12"/>
        <end position="255"/>
    </location>
</feature>
<dbReference type="OrthoDB" id="9806726at2"/>
<dbReference type="InterPro" id="IPR017871">
    <property type="entry name" value="ABC_transporter-like_CS"/>
</dbReference>
<keyword evidence="3" id="KW-0547">Nucleotide-binding</keyword>
<dbReference type="SUPFAM" id="SSF52540">
    <property type="entry name" value="P-loop containing nucleoside triphosphate hydrolases"/>
    <property type="match status" value="1"/>
</dbReference>
<dbReference type="GO" id="GO:0005524">
    <property type="term" value="F:ATP binding"/>
    <property type="evidence" value="ECO:0007669"/>
    <property type="project" value="UniProtKB-KW"/>
</dbReference>
<dbReference type="RefSeq" id="WP_025281737.1">
    <property type="nucleotide sequence ID" value="NZ_CP007268.1"/>
</dbReference>
<dbReference type="EMBL" id="CP007268">
    <property type="protein sequence ID" value="AHK79285.1"/>
    <property type="molecule type" value="Genomic_DNA"/>
</dbReference>
<comment type="similarity">
    <text evidence="1">Belongs to the ABC transporter superfamily.</text>
</comment>
<evidence type="ECO:0000259" key="5">
    <source>
        <dbReference type="PROSITE" id="PS50893"/>
    </source>
</evidence>
<dbReference type="Gene3D" id="3.40.50.300">
    <property type="entry name" value="P-loop containing nucleotide triphosphate hydrolases"/>
    <property type="match status" value="1"/>
</dbReference>
<evidence type="ECO:0000256" key="2">
    <source>
        <dbReference type="ARBA" id="ARBA00022448"/>
    </source>
</evidence>
<keyword evidence="2" id="KW-0813">Transport</keyword>
<gene>
    <name evidence="6" type="ORF">M911_09150</name>
</gene>
<dbReference type="Pfam" id="PF00005">
    <property type="entry name" value="ABC_tran"/>
    <property type="match status" value="1"/>
</dbReference>
<dbReference type="GO" id="GO:0016887">
    <property type="term" value="F:ATP hydrolysis activity"/>
    <property type="evidence" value="ECO:0007669"/>
    <property type="project" value="InterPro"/>
</dbReference>
<evidence type="ECO:0000313" key="6">
    <source>
        <dbReference type="EMBL" id="AHK79285.1"/>
    </source>
</evidence>
<keyword evidence="7" id="KW-1185">Reference proteome</keyword>
<dbReference type="CDD" id="cd03235">
    <property type="entry name" value="ABC_Metallic_Cations"/>
    <property type="match status" value="1"/>
</dbReference>
<dbReference type="PANTHER" id="PTHR42734">
    <property type="entry name" value="METAL TRANSPORT SYSTEM ATP-BINDING PROTEIN TM_0124-RELATED"/>
    <property type="match status" value="1"/>
</dbReference>
<dbReference type="InterPro" id="IPR050153">
    <property type="entry name" value="Metal_Ion_Import_ABC"/>
</dbReference>
<organism evidence="6 7">
    <name type="scientific">Ectothiorhodospira haloalkaliphila</name>
    <dbReference type="NCBI Taxonomy" id="421628"/>
    <lineage>
        <taxon>Bacteria</taxon>
        <taxon>Pseudomonadati</taxon>
        <taxon>Pseudomonadota</taxon>
        <taxon>Gammaproteobacteria</taxon>
        <taxon>Chromatiales</taxon>
        <taxon>Ectothiorhodospiraceae</taxon>
        <taxon>Ectothiorhodospira</taxon>
    </lineage>
</organism>
<dbReference type="PROSITE" id="PS00211">
    <property type="entry name" value="ABC_TRANSPORTER_1"/>
    <property type="match status" value="1"/>
</dbReference>
<accession>W8L5X1</accession>
<evidence type="ECO:0000256" key="3">
    <source>
        <dbReference type="ARBA" id="ARBA00022741"/>
    </source>
</evidence>
<evidence type="ECO:0000313" key="7">
    <source>
        <dbReference type="Proteomes" id="UP000019442"/>
    </source>
</evidence>
<dbReference type="InterPro" id="IPR027417">
    <property type="entry name" value="P-loop_NTPase"/>
</dbReference>
<dbReference type="SMART" id="SM00382">
    <property type="entry name" value="AAA"/>
    <property type="match status" value="1"/>
</dbReference>
<name>W8L5X1_9GAMM</name>
<keyword evidence="4" id="KW-0067">ATP-binding</keyword>
<protein>
    <submittedName>
        <fullName evidence="6">ABC transporter</fullName>
    </submittedName>
</protein>
<proteinExistence type="inferred from homology"/>
<reference evidence="6 7" key="1">
    <citation type="journal article" date="2014" name="J Genomics">
        <title>Draft Genome Sequence of the Extremely Halophilic Phototrophic Purple Sulfur Bacterium Halorhodospira halochloris.</title>
        <authorList>
            <person name="Singh K.S."/>
            <person name="Kirksey J."/>
            <person name="Hoff W.D."/>
            <person name="Deole R."/>
        </authorList>
    </citation>
    <scope>NUCLEOTIDE SEQUENCE [LARGE SCALE GENOMIC DNA]</scope>
    <source>
        <strain evidence="6 7">A</strain>
    </source>
</reference>
<dbReference type="InterPro" id="IPR003593">
    <property type="entry name" value="AAA+_ATPase"/>
</dbReference>
<dbReference type="InterPro" id="IPR003439">
    <property type="entry name" value="ABC_transporter-like_ATP-bd"/>
</dbReference>
<dbReference type="HOGENOM" id="CLU_000604_1_11_6"/>
<evidence type="ECO:0000256" key="4">
    <source>
        <dbReference type="ARBA" id="ARBA00022840"/>
    </source>
</evidence>
<dbReference type="PROSITE" id="PS50893">
    <property type="entry name" value="ABC_TRANSPORTER_2"/>
    <property type="match status" value="1"/>
</dbReference>